<protein>
    <submittedName>
        <fullName evidence="1">Uncharacterized protein</fullName>
    </submittedName>
</protein>
<organism evidence="1 2">
    <name type="scientific">Paramecium primaurelia</name>
    <dbReference type="NCBI Taxonomy" id="5886"/>
    <lineage>
        <taxon>Eukaryota</taxon>
        <taxon>Sar</taxon>
        <taxon>Alveolata</taxon>
        <taxon>Ciliophora</taxon>
        <taxon>Intramacronucleata</taxon>
        <taxon>Oligohymenophorea</taxon>
        <taxon>Peniculida</taxon>
        <taxon>Parameciidae</taxon>
        <taxon>Paramecium</taxon>
    </lineage>
</organism>
<keyword evidence="2" id="KW-1185">Reference proteome</keyword>
<dbReference type="EMBL" id="CAJJDM010000040">
    <property type="protein sequence ID" value="CAD8068058.1"/>
    <property type="molecule type" value="Genomic_DNA"/>
</dbReference>
<proteinExistence type="predicted"/>
<gene>
    <name evidence="1" type="ORF">PPRIM_AZ9-3.1.T0410302</name>
</gene>
<sequence length="268" mass="31879">MSFTSIILQEQKKQRSFQIIQKENIWDEQKQRRKSCTCHDCGKLNQFQYKHMNVPSYIQQYSKIKTNLNHNFKSSSQRHISYDNIRIGINGEDKIFKCLHIQKKYKRQKSCDCQQCGMNSKFQEFSKSIKINIEKNKKMNRKQNLEQIFKGISPIRLVQQDDNFDIENNQNNKNICNLFNQVVHKTFKRQLVKPKKQINGGQQNRNILKSEQGKYNLKTNSSSREFGGKCDTNKKLNLPMVKSSYMKTIEILNIYEVQKYNPKFSNRQ</sequence>
<reference evidence="1" key="1">
    <citation type="submission" date="2021-01" db="EMBL/GenBank/DDBJ databases">
        <authorList>
            <consortium name="Genoscope - CEA"/>
            <person name="William W."/>
        </authorList>
    </citation>
    <scope>NUCLEOTIDE SEQUENCE</scope>
</reference>
<evidence type="ECO:0000313" key="2">
    <source>
        <dbReference type="Proteomes" id="UP000688137"/>
    </source>
</evidence>
<dbReference type="OMA" id="YMKTIEI"/>
<evidence type="ECO:0000313" key="1">
    <source>
        <dbReference type="EMBL" id="CAD8068058.1"/>
    </source>
</evidence>
<comment type="caution">
    <text evidence="1">The sequence shown here is derived from an EMBL/GenBank/DDBJ whole genome shotgun (WGS) entry which is preliminary data.</text>
</comment>
<dbReference type="Proteomes" id="UP000688137">
    <property type="component" value="Unassembled WGS sequence"/>
</dbReference>
<name>A0A8S1LIL1_PARPR</name>
<accession>A0A8S1LIL1</accession>
<dbReference type="AlphaFoldDB" id="A0A8S1LIL1"/>